<dbReference type="Proteomes" id="UP000215914">
    <property type="component" value="Unassembled WGS sequence"/>
</dbReference>
<evidence type="ECO:0000313" key="2">
    <source>
        <dbReference type="Proteomes" id="UP000215914"/>
    </source>
</evidence>
<sequence>MKETEARRVAMVKKLEDPNVGRTRMAKIIEDLKEVEACETILGDMNWHLEEAKTRARQVAEEIDGLATMNAQLVVDRAWMRDFGVSNVANAILDAPENTDAVAKVMECAREAGFKVGYNECLTHVNAFSVKKFTDEQCALRGVDTEAAFRAATEAYDGLIVPAFAQIEECLDADNYVDCLHTFFSPRKIVKAVAVLT</sequence>
<gene>
    <name evidence="1" type="ORF">HanXRQr2_Chr15g0702031</name>
</gene>
<proteinExistence type="predicted"/>
<reference evidence="1" key="2">
    <citation type="submission" date="2020-06" db="EMBL/GenBank/DDBJ databases">
        <title>Helianthus annuus Genome sequencing and assembly Release 2.</title>
        <authorList>
            <person name="Gouzy J."/>
            <person name="Langlade N."/>
            <person name="Munos S."/>
        </authorList>
    </citation>
    <scope>NUCLEOTIDE SEQUENCE</scope>
    <source>
        <tissue evidence="1">Leaves</tissue>
    </source>
</reference>
<organism evidence="1 2">
    <name type="scientific">Helianthus annuus</name>
    <name type="common">Common sunflower</name>
    <dbReference type="NCBI Taxonomy" id="4232"/>
    <lineage>
        <taxon>Eukaryota</taxon>
        <taxon>Viridiplantae</taxon>
        <taxon>Streptophyta</taxon>
        <taxon>Embryophyta</taxon>
        <taxon>Tracheophyta</taxon>
        <taxon>Spermatophyta</taxon>
        <taxon>Magnoliopsida</taxon>
        <taxon>eudicotyledons</taxon>
        <taxon>Gunneridae</taxon>
        <taxon>Pentapetalae</taxon>
        <taxon>asterids</taxon>
        <taxon>campanulids</taxon>
        <taxon>Asterales</taxon>
        <taxon>Asteraceae</taxon>
        <taxon>Asteroideae</taxon>
        <taxon>Heliantheae alliance</taxon>
        <taxon>Heliantheae</taxon>
        <taxon>Helianthus</taxon>
    </lineage>
</organism>
<evidence type="ECO:0000313" key="1">
    <source>
        <dbReference type="EMBL" id="KAF5765291.1"/>
    </source>
</evidence>
<accession>A0A9K3E3C3</accession>
<name>A0A9K3E3C3_HELAN</name>
<dbReference type="Gramene" id="mRNA:HanXRQr2_Chr15g0702031">
    <property type="protein sequence ID" value="mRNA:HanXRQr2_Chr15g0702031"/>
    <property type="gene ID" value="HanXRQr2_Chr15g0702031"/>
</dbReference>
<reference evidence="1" key="1">
    <citation type="journal article" date="2017" name="Nature">
        <title>The sunflower genome provides insights into oil metabolism, flowering and Asterid evolution.</title>
        <authorList>
            <person name="Badouin H."/>
            <person name="Gouzy J."/>
            <person name="Grassa C.J."/>
            <person name="Murat F."/>
            <person name="Staton S.E."/>
            <person name="Cottret L."/>
            <person name="Lelandais-Briere C."/>
            <person name="Owens G.L."/>
            <person name="Carrere S."/>
            <person name="Mayjonade B."/>
            <person name="Legrand L."/>
            <person name="Gill N."/>
            <person name="Kane N.C."/>
            <person name="Bowers J.E."/>
            <person name="Hubner S."/>
            <person name="Bellec A."/>
            <person name="Berard A."/>
            <person name="Berges H."/>
            <person name="Blanchet N."/>
            <person name="Boniface M.C."/>
            <person name="Brunel D."/>
            <person name="Catrice O."/>
            <person name="Chaidir N."/>
            <person name="Claudel C."/>
            <person name="Donnadieu C."/>
            <person name="Faraut T."/>
            <person name="Fievet G."/>
            <person name="Helmstetter N."/>
            <person name="King M."/>
            <person name="Knapp S.J."/>
            <person name="Lai Z."/>
            <person name="Le Paslier M.C."/>
            <person name="Lippi Y."/>
            <person name="Lorenzon L."/>
            <person name="Mandel J.R."/>
            <person name="Marage G."/>
            <person name="Marchand G."/>
            <person name="Marquand E."/>
            <person name="Bret-Mestries E."/>
            <person name="Morien E."/>
            <person name="Nambeesan S."/>
            <person name="Nguyen T."/>
            <person name="Pegot-Espagnet P."/>
            <person name="Pouilly N."/>
            <person name="Raftis F."/>
            <person name="Sallet E."/>
            <person name="Schiex T."/>
            <person name="Thomas J."/>
            <person name="Vandecasteele C."/>
            <person name="Vares D."/>
            <person name="Vear F."/>
            <person name="Vautrin S."/>
            <person name="Crespi M."/>
            <person name="Mangin B."/>
            <person name="Burke J.M."/>
            <person name="Salse J."/>
            <person name="Munos S."/>
            <person name="Vincourt P."/>
            <person name="Rieseberg L.H."/>
            <person name="Langlade N.B."/>
        </authorList>
    </citation>
    <scope>NUCLEOTIDE SEQUENCE</scope>
    <source>
        <tissue evidence="1">Leaves</tissue>
    </source>
</reference>
<dbReference type="EMBL" id="MNCJ02000330">
    <property type="protein sequence ID" value="KAF5765291.1"/>
    <property type="molecule type" value="Genomic_DNA"/>
</dbReference>
<keyword evidence="2" id="KW-1185">Reference proteome</keyword>
<comment type="caution">
    <text evidence="1">The sequence shown here is derived from an EMBL/GenBank/DDBJ whole genome shotgun (WGS) entry which is preliminary data.</text>
</comment>
<dbReference type="AlphaFoldDB" id="A0A9K3E3C3"/>
<protein>
    <submittedName>
        <fullName evidence="1">Uncharacterized protein</fullName>
    </submittedName>
</protein>